<dbReference type="OrthoDB" id="4499616at2759"/>
<name>A0A8J8WBQ2_9EURO</name>
<dbReference type="AlphaFoldDB" id="A0A8J8WBQ2"/>
<protein>
    <submittedName>
        <fullName evidence="1">Uncharacterized protein</fullName>
    </submittedName>
</protein>
<accession>A0A8J8WBQ2</accession>
<keyword evidence="2" id="KW-1185">Reference proteome</keyword>
<dbReference type="EMBL" id="WIWV01000005">
    <property type="protein sequence ID" value="KAF7719523.1"/>
    <property type="molecule type" value="Genomic_DNA"/>
</dbReference>
<comment type="caution">
    <text evidence="1">The sequence shown here is derived from an EMBL/GenBank/DDBJ whole genome shotgun (WGS) entry which is preliminary data.</text>
</comment>
<dbReference type="Proteomes" id="UP000631181">
    <property type="component" value="Unassembled WGS sequence"/>
</dbReference>
<sequence length="189" mass="21541">MFALQRVSMVQSYLCYPATQLAIEQHNPFHPSRDLLLQSVWTNILVTQFPIPYGFIVTPREHGCFTERDLWADVQVQHISHPGHLSFLVVICRTASPASNGTGGITDWEDHLDSYLDRVFPPRRRGNQPVTVFGIIAFKRKASFHVKVVGEDLPMARMSQHEETGKAEFDILEDHFIVQSILNDMSPQL</sequence>
<gene>
    <name evidence="1" type="ORF">PECM_006379</name>
</gene>
<organism evidence="1 2">
    <name type="scientific">Penicillium ucsense</name>
    <dbReference type="NCBI Taxonomy" id="2839758"/>
    <lineage>
        <taxon>Eukaryota</taxon>
        <taxon>Fungi</taxon>
        <taxon>Dikarya</taxon>
        <taxon>Ascomycota</taxon>
        <taxon>Pezizomycotina</taxon>
        <taxon>Eurotiomycetes</taxon>
        <taxon>Eurotiomycetidae</taxon>
        <taxon>Eurotiales</taxon>
        <taxon>Aspergillaceae</taxon>
        <taxon>Penicillium</taxon>
    </lineage>
</organism>
<evidence type="ECO:0000313" key="2">
    <source>
        <dbReference type="Proteomes" id="UP000631181"/>
    </source>
</evidence>
<evidence type="ECO:0000313" key="1">
    <source>
        <dbReference type="EMBL" id="KAF7719523.1"/>
    </source>
</evidence>
<reference evidence="1" key="1">
    <citation type="journal article" date="2020" name="Front. Microbiol.">
        <title>Gene regulatory networks of Penicillium echinulatum 2HH and Penicillium oxalicum 114-2 inferred by a computational biology approach.</title>
        <authorList>
            <person name="Lenz A.R."/>
            <person name="Galan-Vasquez E."/>
            <person name="Balbinot E."/>
            <person name="De Abreu F.P."/>
            <person name="De Oliveira N.S."/>
            <person name="Da Rosa L.O."/>
            <person name="De Avila E Silva S."/>
            <person name="Camassola M."/>
            <person name="Dillon A.J.P."/>
            <person name="Perez-Rueda E."/>
        </authorList>
    </citation>
    <scope>NUCLEOTIDE SEQUENCE</scope>
    <source>
        <strain evidence="1">S1M29</strain>
    </source>
</reference>
<proteinExistence type="predicted"/>